<evidence type="ECO:0000256" key="2">
    <source>
        <dbReference type="ARBA" id="ARBA00072183"/>
    </source>
</evidence>
<feature type="region of interest" description="Disordered" evidence="4">
    <location>
        <begin position="661"/>
        <end position="681"/>
    </location>
</feature>
<feature type="region of interest" description="Disordered" evidence="4">
    <location>
        <begin position="185"/>
        <end position="222"/>
    </location>
</feature>
<dbReference type="Pfam" id="PF05383">
    <property type="entry name" value="La"/>
    <property type="match status" value="1"/>
</dbReference>
<dbReference type="SUPFAM" id="SSF46785">
    <property type="entry name" value="Winged helix' DNA-binding domain"/>
    <property type="match status" value="1"/>
</dbReference>
<feature type="domain" description="HTH La-type RNA-binding" evidence="5">
    <location>
        <begin position="367"/>
        <end position="459"/>
    </location>
</feature>
<dbReference type="SMART" id="SM00715">
    <property type="entry name" value="LA"/>
    <property type="match status" value="1"/>
</dbReference>
<dbReference type="Gene3D" id="1.10.10.10">
    <property type="entry name" value="Winged helix-like DNA-binding domain superfamily/Winged helix DNA-binding domain"/>
    <property type="match status" value="1"/>
</dbReference>
<evidence type="ECO:0000313" key="6">
    <source>
        <dbReference type="WBParaSite" id="EVEC_0001114001-mRNA-1"/>
    </source>
</evidence>
<dbReference type="GO" id="GO:0045727">
    <property type="term" value="P:positive regulation of translation"/>
    <property type="evidence" value="ECO:0007669"/>
    <property type="project" value="TreeGrafter"/>
</dbReference>
<feature type="compositionally biased region" description="Basic and acidic residues" evidence="4">
    <location>
        <begin position="662"/>
        <end position="681"/>
    </location>
</feature>
<protein>
    <recommendedName>
        <fullName evidence="2">La-related protein 1</fullName>
    </recommendedName>
</protein>
<dbReference type="InterPro" id="IPR045180">
    <property type="entry name" value="La_dom_prot"/>
</dbReference>
<dbReference type="WBParaSite" id="EVEC_0001114001-mRNA-1">
    <property type="protein sequence ID" value="EVEC_0001114001-mRNA-1"/>
    <property type="gene ID" value="EVEC_0001114001"/>
</dbReference>
<feature type="region of interest" description="Disordered" evidence="4">
    <location>
        <begin position="596"/>
        <end position="642"/>
    </location>
</feature>
<dbReference type="GO" id="GO:0048255">
    <property type="term" value="P:mRNA stabilization"/>
    <property type="evidence" value="ECO:0007669"/>
    <property type="project" value="InterPro"/>
</dbReference>
<accession>A0A0N4VJW9</accession>
<feature type="region of interest" description="Disordered" evidence="4">
    <location>
        <begin position="37"/>
        <end position="126"/>
    </location>
</feature>
<feature type="region of interest" description="Disordered" evidence="4">
    <location>
        <begin position="764"/>
        <end position="789"/>
    </location>
</feature>
<dbReference type="GO" id="GO:0000339">
    <property type="term" value="F:RNA cap binding"/>
    <property type="evidence" value="ECO:0007669"/>
    <property type="project" value="InterPro"/>
</dbReference>
<dbReference type="InterPro" id="IPR036390">
    <property type="entry name" value="WH_DNA-bd_sf"/>
</dbReference>
<feature type="compositionally biased region" description="Basic and acidic residues" evidence="4">
    <location>
        <begin position="484"/>
        <end position="508"/>
    </location>
</feature>
<feature type="region of interest" description="Disordered" evidence="4">
    <location>
        <begin position="476"/>
        <end position="536"/>
    </location>
</feature>
<feature type="compositionally biased region" description="Polar residues" evidence="4">
    <location>
        <begin position="52"/>
        <end position="88"/>
    </location>
</feature>
<organism evidence="6">
    <name type="scientific">Enterobius vermicularis</name>
    <name type="common">Human pinworm</name>
    <dbReference type="NCBI Taxonomy" id="51028"/>
    <lineage>
        <taxon>Eukaryota</taxon>
        <taxon>Metazoa</taxon>
        <taxon>Ecdysozoa</taxon>
        <taxon>Nematoda</taxon>
        <taxon>Chromadorea</taxon>
        <taxon>Rhabditida</taxon>
        <taxon>Spirurina</taxon>
        <taxon>Oxyuridomorpha</taxon>
        <taxon>Oxyuroidea</taxon>
        <taxon>Oxyuridae</taxon>
        <taxon>Enterobius</taxon>
    </lineage>
</organism>
<dbReference type="FunFam" id="1.10.10.10:FF:000131">
    <property type="entry name" value="la-related protein 1B isoform X2"/>
    <property type="match status" value="1"/>
</dbReference>
<keyword evidence="1 3" id="KW-0694">RNA-binding</keyword>
<dbReference type="GO" id="GO:0005829">
    <property type="term" value="C:cytosol"/>
    <property type="evidence" value="ECO:0007669"/>
    <property type="project" value="TreeGrafter"/>
</dbReference>
<dbReference type="PANTHER" id="PTHR22792:SF132">
    <property type="entry name" value="LA-RELATED PROTEIN 1"/>
    <property type="match status" value="1"/>
</dbReference>
<feature type="compositionally biased region" description="Low complexity" evidence="4">
    <location>
        <begin position="106"/>
        <end position="119"/>
    </location>
</feature>
<feature type="compositionally biased region" description="Polar residues" evidence="4">
    <location>
        <begin position="618"/>
        <end position="642"/>
    </location>
</feature>
<dbReference type="GO" id="GO:0010494">
    <property type="term" value="C:cytoplasmic stress granule"/>
    <property type="evidence" value="ECO:0007669"/>
    <property type="project" value="TreeGrafter"/>
</dbReference>
<dbReference type="Pfam" id="PF21071">
    <property type="entry name" value="LARP1_HEAT"/>
    <property type="match status" value="1"/>
</dbReference>
<reference evidence="6" key="1">
    <citation type="submission" date="2017-02" db="UniProtKB">
        <authorList>
            <consortium name="WormBaseParasite"/>
        </authorList>
    </citation>
    <scope>IDENTIFICATION</scope>
</reference>
<feature type="region of interest" description="Disordered" evidence="4">
    <location>
        <begin position="804"/>
        <end position="862"/>
    </location>
</feature>
<dbReference type="AlphaFoldDB" id="A0A0N4VJW9"/>
<evidence type="ECO:0000256" key="3">
    <source>
        <dbReference type="PROSITE-ProRule" id="PRU00332"/>
    </source>
</evidence>
<dbReference type="PANTHER" id="PTHR22792">
    <property type="entry name" value="LUPUS LA PROTEIN-RELATED"/>
    <property type="match status" value="1"/>
</dbReference>
<feature type="region of interest" description="Disordered" evidence="4">
    <location>
        <begin position="293"/>
        <end position="332"/>
    </location>
</feature>
<dbReference type="InterPro" id="IPR006607">
    <property type="entry name" value="DM15"/>
</dbReference>
<name>A0A0N4VJW9_ENTVE</name>
<dbReference type="PROSITE" id="PS50961">
    <property type="entry name" value="HTH_LA"/>
    <property type="match status" value="1"/>
</dbReference>
<dbReference type="InterPro" id="IPR036388">
    <property type="entry name" value="WH-like_DNA-bd_sf"/>
</dbReference>
<feature type="compositionally biased region" description="Acidic residues" evidence="4">
    <location>
        <begin position="514"/>
        <end position="524"/>
    </location>
</feature>
<evidence type="ECO:0000259" key="5">
    <source>
        <dbReference type="PROSITE" id="PS50961"/>
    </source>
</evidence>
<dbReference type="InterPro" id="IPR006630">
    <property type="entry name" value="La_HTH"/>
</dbReference>
<evidence type="ECO:0000256" key="4">
    <source>
        <dbReference type="SAM" id="MobiDB-lite"/>
    </source>
</evidence>
<sequence>LSFVIICCHFYYRYLDSASNGFYYQLEGKQGWKKKVNTGADPTGTHHLYHMTPTSLGSDQKQQSSDSATSVQKPRNQKSSAGNTVNSRANKRPGEEASNGSVNGVNQQQWASTSTAQQNGGPKTCRPYFTQAQMSYGNRVGGYRMSGLDYWHKNGNNMSDTMKRQHYHDKDDAHGDKAKAYYQRNDRWQSRGSHPQAPPRLTPAQRRARGPLPDWDDDGGEEDNFDYMDLMETQYQQYYAMSAVPPFDPSATAIDSALAAAFPQLLLQQQQMAATLAFRPPMALVSPHLLSHPPPAMQAATGTDSRPDSVASSLTSNTVPQTPTALLSPAGPTAVVSSKPEIVNMAPPIAAGQPFVTVYPNGASMVPLSTEGLKDHLRKQIEYYFSAENLQKDFYLRRKMDEDGYLPISLIAGFPRVRTLTSDVELIMAGIKKSDKIEISADELKVRPKDNPQQWPLLPANPTTVNIDEQKLHKESSLIKTQGGRKDSKLEIKPDNRVDLKQVDEKTAVNETELGNENDDEASLESEAKQVAGSVNQPAAGSVVEAGNFDGTVIEKANDFEKSEQDNIDRTKHVAALEPQKGVPGDATAKETVVTNVGDAEADTWHEVKSRRQKKGRNSSGNKQGGHQQRIQSSAPAKQMSSDDLGFQFDEELNSVEAEMPFGKEKKGTHGDRLSVPHESADEMSDANVNKLIIVLQTPPPPTKRQFDRTGDYTSRTKINQILNEEVEMGLRRYEYELWQNKEIDHTGTQVKKVETVSQEEFKQLKGEVTTSSEESSKPPPKVVPTPNAVPAISSVWTQKARERAAAAAATAPKSPLAQREKVKGPTPRFYPVTKQSSLPDANTPRKQKTRHSENPPVEMPVGWVLGTRSRTSSLNADSTDSSNLRAVPGTSAPLPLPQHPSVTLLQENGFVQQVYTDWRCSCLKQRQHLGFGTTEMNTFYRFLSNFLRDNFNRKMYDEFKKLALEDAESGFRYGLECLFRFYNYGLERKFRPEIYLDFQRETISDVKRGELYGLEKFWSFLKYYRHSRRLEVDPFLKQQLAKYKNLDDFAVDPAGAAKKELARDTQTGTAVSKS</sequence>
<dbReference type="SMART" id="SM00684">
    <property type="entry name" value="DM15"/>
    <property type="match status" value="3"/>
</dbReference>
<feature type="compositionally biased region" description="Polar residues" evidence="4">
    <location>
        <begin position="300"/>
        <end position="325"/>
    </location>
</feature>
<evidence type="ECO:0000256" key="1">
    <source>
        <dbReference type="ARBA" id="ARBA00022884"/>
    </source>
</evidence>
<proteinExistence type="predicted"/>
<dbReference type="GO" id="GO:0008187">
    <property type="term" value="F:poly-pyrimidine tract binding"/>
    <property type="evidence" value="ECO:0007669"/>
    <property type="project" value="UniProtKB-ARBA"/>
</dbReference>